<dbReference type="Gene3D" id="3.40.50.150">
    <property type="entry name" value="Vaccinia Virus protein VP39"/>
    <property type="match status" value="1"/>
</dbReference>
<dbReference type="InterPro" id="IPR029063">
    <property type="entry name" value="SAM-dependent_MTases_sf"/>
</dbReference>
<evidence type="ECO:0000313" key="1">
    <source>
        <dbReference type="EMBL" id="AHC16773.1"/>
    </source>
</evidence>
<dbReference type="STRING" id="1307761.L21SP2_3435"/>
<dbReference type="Pfam" id="PF13489">
    <property type="entry name" value="Methyltransf_23"/>
    <property type="match status" value="1"/>
</dbReference>
<sequence>MNAEERRQISLPDSHSPAFTDTVAEYYNFNTPRFLAGKKRRIQGSIHRKLFPPGIRSTTLAENFSNRLILDDLVSAQPRRVLDLGCGIGGSIRYLQVHYPAEYTGITLSPVQSRMARELGTDVQTADFLDESWYDSRSPFDYMYAIESIQHNPDHGKLAENLASYSAPGSTLAIIDDFLVGSRTSHGSEHEHGSNGDHVSDNGNDELIRQFTKHWYAGGFTYLEDYISLMKHAGFICVEIQDLSSYMKAHRARTAAAAALVALLRLRKTQTPWTDNLIGGTALKRLQNRGVSGYFFLRFRKQEQEQHQ</sequence>
<dbReference type="AlphaFoldDB" id="V5WM97"/>
<protein>
    <submittedName>
        <fullName evidence="1">Gamma-tocopherol methyltransferase, delta-tocopherol methyltransferase</fullName>
        <ecNumber evidence="1">2.1.1.95</ecNumber>
    </submittedName>
</protein>
<dbReference type="EC" id="2.1.1.95" evidence="1"/>
<dbReference type="GO" id="GO:0050342">
    <property type="term" value="F:tocopherol C-methyltransferase activity"/>
    <property type="evidence" value="ECO:0007669"/>
    <property type="project" value="UniProtKB-EC"/>
</dbReference>
<organism evidence="1 2">
    <name type="scientific">Salinispira pacifica</name>
    <dbReference type="NCBI Taxonomy" id="1307761"/>
    <lineage>
        <taxon>Bacteria</taxon>
        <taxon>Pseudomonadati</taxon>
        <taxon>Spirochaetota</taxon>
        <taxon>Spirochaetia</taxon>
        <taxon>Spirochaetales</taxon>
        <taxon>Spirochaetaceae</taxon>
        <taxon>Salinispira</taxon>
    </lineage>
</organism>
<accession>V5WM97</accession>
<gene>
    <name evidence="1" type="ORF">L21SP2_3435</name>
</gene>
<dbReference type="PANTHER" id="PTHR44068:SF11">
    <property type="entry name" value="GERANYL DIPHOSPHATE 2-C-METHYLTRANSFERASE"/>
    <property type="match status" value="1"/>
</dbReference>
<dbReference type="RefSeq" id="WP_024269661.1">
    <property type="nucleotide sequence ID" value="NC_023035.1"/>
</dbReference>
<dbReference type="EMBL" id="CP006939">
    <property type="protein sequence ID" value="AHC16773.1"/>
    <property type="molecule type" value="Genomic_DNA"/>
</dbReference>
<reference evidence="1 2" key="1">
    <citation type="journal article" date="2015" name="Stand. Genomic Sci.">
        <title>Complete genome sequence and description of Salinispira pacifica gen. nov., sp. nov., a novel spirochaete isolated form a hypersaline microbial mat.</title>
        <authorList>
            <person name="Ben Hania W."/>
            <person name="Joseph M."/>
            <person name="Schumann P."/>
            <person name="Bunk B."/>
            <person name="Fiebig A."/>
            <person name="Sproer C."/>
            <person name="Klenk H.P."/>
            <person name="Fardeau M.L."/>
            <person name="Spring S."/>
        </authorList>
    </citation>
    <scope>NUCLEOTIDE SEQUENCE [LARGE SCALE GENOMIC DNA]</scope>
    <source>
        <strain evidence="1 2">L21-RPul-D2</strain>
    </source>
</reference>
<dbReference type="SUPFAM" id="SSF53335">
    <property type="entry name" value="S-adenosyl-L-methionine-dependent methyltransferases"/>
    <property type="match status" value="1"/>
</dbReference>
<dbReference type="Proteomes" id="UP000018680">
    <property type="component" value="Chromosome"/>
</dbReference>
<keyword evidence="1" id="KW-0489">Methyltransferase</keyword>
<dbReference type="eggNOG" id="COG2226">
    <property type="taxonomic scope" value="Bacteria"/>
</dbReference>
<dbReference type="HOGENOM" id="CLU_084171_0_0_12"/>
<dbReference type="InterPro" id="IPR050447">
    <property type="entry name" value="Erg6_SMT_methyltransf"/>
</dbReference>
<dbReference type="OrthoDB" id="9782855at2"/>
<keyword evidence="1" id="KW-0808">Transferase</keyword>
<proteinExistence type="predicted"/>
<dbReference type="GO" id="GO:0032259">
    <property type="term" value="P:methylation"/>
    <property type="evidence" value="ECO:0007669"/>
    <property type="project" value="UniProtKB-KW"/>
</dbReference>
<name>V5WM97_9SPIO</name>
<evidence type="ECO:0000313" key="2">
    <source>
        <dbReference type="Proteomes" id="UP000018680"/>
    </source>
</evidence>
<dbReference type="CDD" id="cd02440">
    <property type="entry name" value="AdoMet_MTases"/>
    <property type="match status" value="1"/>
</dbReference>
<dbReference type="PANTHER" id="PTHR44068">
    <property type="entry name" value="ZGC:194242"/>
    <property type="match status" value="1"/>
</dbReference>
<dbReference type="KEGG" id="slr:L21SP2_3435"/>
<keyword evidence="2" id="KW-1185">Reference proteome</keyword>